<dbReference type="Pfam" id="PF09234">
    <property type="entry name" value="DUF1963"/>
    <property type="match status" value="1"/>
</dbReference>
<dbReference type="eggNOG" id="ENOG50310CR">
    <property type="taxonomic scope" value="Bacteria"/>
</dbReference>
<dbReference type="PROSITE" id="PS51257">
    <property type="entry name" value="PROKAR_LIPOPROTEIN"/>
    <property type="match status" value="1"/>
</dbReference>
<reference evidence="1 2" key="1">
    <citation type="submission" date="2014-08" db="EMBL/GenBank/DDBJ databases">
        <title>Whole genome shotgun sequence of Rhizobium rubi NBRC 13261.</title>
        <authorList>
            <person name="Katano-Makiyama Y."/>
            <person name="Hosoyama A."/>
            <person name="Hashimoto M."/>
            <person name="Hosoyama Y."/>
            <person name="Noguchi M."/>
            <person name="Tsuchikane K."/>
            <person name="Uohara A."/>
            <person name="Ohji S."/>
            <person name="Ichikawa N."/>
            <person name="Kimura A."/>
            <person name="Yamazoe A."/>
            <person name="Fujita N."/>
        </authorList>
    </citation>
    <scope>NUCLEOTIDE SEQUENCE [LARGE SCALE GENOMIC DNA]</scope>
    <source>
        <strain evidence="1 2">NBRC 13261</strain>
    </source>
</reference>
<protein>
    <recommendedName>
        <fullName evidence="3">DUF1963 domain-containing protein</fullName>
    </recommendedName>
</protein>
<accession>A0A081D303</accession>
<dbReference type="Gene3D" id="2.30.320.10">
    <property type="entry name" value="YwqG-like"/>
    <property type="match status" value="1"/>
</dbReference>
<evidence type="ECO:0000313" key="2">
    <source>
        <dbReference type="Proteomes" id="UP000028701"/>
    </source>
</evidence>
<gene>
    <name evidence="1" type="ORF">RRU01S_35_00080</name>
</gene>
<dbReference type="AlphaFoldDB" id="A0A081D303"/>
<sequence>MFGWRSSTHDKDKTEKGFHVLMQGLQACVDYIDDKMLLTQFHQQEKKRHLVSTAVNAQPTVIEQGSASSEWDERFASALGENEMSRVAPFFAEAIALEEQPYGEPVPLGASRMGGGPDLLPGTWPSDARGMRHPFLMQINLAEVKAACRKTGPLPDEGLLSFFVHDDALLVDVVYTPSGSSLVLHDMTEADIEASSAAVRVVAELDPNTPVGMLPHTEGDLVTAELMADGSLKFAHTSDPVWAVGEPGCGFEALSDERWATAASARLLPRPTRTFDRLAAETHLEETGVGSIDDLTGTYEDFELAEAGRQAGAGRPQVHQMLGYATIRGGHDCRVEAAEDALFRGWSDLGDPMAWIILVRLPAGSATGRTFWDADDLVIMVPVADLATKRFDRCVLLSG</sequence>
<evidence type="ECO:0000313" key="1">
    <source>
        <dbReference type="EMBL" id="GAK73299.1"/>
    </source>
</evidence>
<dbReference type="InterPro" id="IPR035948">
    <property type="entry name" value="YwqG-like_sf"/>
</dbReference>
<dbReference type="SUPFAM" id="SSF103032">
    <property type="entry name" value="Hypothetical protein YwqG"/>
    <property type="match status" value="1"/>
</dbReference>
<comment type="caution">
    <text evidence="1">The sequence shown here is derived from an EMBL/GenBank/DDBJ whole genome shotgun (WGS) entry which is preliminary data.</text>
</comment>
<dbReference type="Proteomes" id="UP000028701">
    <property type="component" value="Unassembled WGS sequence"/>
</dbReference>
<name>A0A081D303_9HYPH</name>
<proteinExistence type="predicted"/>
<organism evidence="1 2">
    <name type="scientific">Agrobacterium rubi TR3 = NBRC 13261</name>
    <dbReference type="NCBI Taxonomy" id="1368415"/>
    <lineage>
        <taxon>Bacteria</taxon>
        <taxon>Pseudomonadati</taxon>
        <taxon>Pseudomonadota</taxon>
        <taxon>Alphaproteobacteria</taxon>
        <taxon>Hyphomicrobiales</taxon>
        <taxon>Rhizobiaceae</taxon>
        <taxon>Rhizobium/Agrobacterium group</taxon>
        <taxon>Agrobacterium</taxon>
    </lineage>
</organism>
<evidence type="ECO:0008006" key="3">
    <source>
        <dbReference type="Google" id="ProtNLM"/>
    </source>
</evidence>
<dbReference type="EMBL" id="BBJU01000035">
    <property type="protein sequence ID" value="GAK73299.1"/>
    <property type="molecule type" value="Genomic_DNA"/>
</dbReference>
<dbReference type="InterPro" id="IPR015315">
    <property type="entry name" value="DUF1963"/>
</dbReference>